<dbReference type="PIRSF" id="PIRSF000538">
    <property type="entry name" value="GlpK"/>
    <property type="match status" value="1"/>
</dbReference>
<accession>A0A1E7ZGH5</accession>
<dbReference type="Proteomes" id="UP000175691">
    <property type="component" value="Unassembled WGS sequence"/>
</dbReference>
<evidence type="ECO:0000256" key="1">
    <source>
        <dbReference type="ARBA" id="ARBA00005190"/>
    </source>
</evidence>
<comment type="catalytic activity">
    <reaction evidence="10">
        <text>glycerol + ATP = sn-glycerol 3-phosphate + ADP + H(+)</text>
        <dbReference type="Rhea" id="RHEA:21644"/>
        <dbReference type="ChEBI" id="CHEBI:15378"/>
        <dbReference type="ChEBI" id="CHEBI:17754"/>
        <dbReference type="ChEBI" id="CHEBI:30616"/>
        <dbReference type="ChEBI" id="CHEBI:57597"/>
        <dbReference type="ChEBI" id="CHEBI:456216"/>
        <dbReference type="EC" id="2.7.1.30"/>
    </reaction>
</comment>
<dbReference type="FunFam" id="3.30.420.40:FF:000007">
    <property type="entry name" value="Glycerol kinase"/>
    <property type="match status" value="1"/>
</dbReference>
<evidence type="ECO:0000259" key="13">
    <source>
        <dbReference type="Pfam" id="PF02782"/>
    </source>
</evidence>
<evidence type="ECO:0000256" key="10">
    <source>
        <dbReference type="ARBA" id="ARBA00052101"/>
    </source>
</evidence>
<evidence type="ECO:0000256" key="3">
    <source>
        <dbReference type="ARBA" id="ARBA00012099"/>
    </source>
</evidence>
<dbReference type="Pfam" id="PF02782">
    <property type="entry name" value="FGGY_C"/>
    <property type="match status" value="1"/>
</dbReference>
<dbReference type="NCBIfam" id="TIGR01311">
    <property type="entry name" value="glycerol_kin"/>
    <property type="match status" value="1"/>
</dbReference>
<proteinExistence type="inferred from homology"/>
<evidence type="ECO:0000256" key="6">
    <source>
        <dbReference type="ARBA" id="ARBA00022777"/>
    </source>
</evidence>
<comment type="similarity">
    <text evidence="2 11">Belongs to the FGGY kinase family.</text>
</comment>
<dbReference type="GO" id="GO:0004370">
    <property type="term" value="F:glycerol kinase activity"/>
    <property type="evidence" value="ECO:0007669"/>
    <property type="project" value="UniProtKB-EC"/>
</dbReference>
<keyword evidence="6 11" id="KW-0418">Kinase</keyword>
<dbReference type="PROSITE" id="PS00933">
    <property type="entry name" value="FGGY_KINASES_1"/>
    <property type="match status" value="1"/>
</dbReference>
<dbReference type="OrthoDB" id="9805576at2"/>
<dbReference type="Gene3D" id="3.30.420.40">
    <property type="match status" value="2"/>
</dbReference>
<evidence type="ECO:0000256" key="4">
    <source>
        <dbReference type="ARBA" id="ARBA00022679"/>
    </source>
</evidence>
<evidence type="ECO:0000259" key="12">
    <source>
        <dbReference type="Pfam" id="PF00370"/>
    </source>
</evidence>
<keyword evidence="8" id="KW-0067">ATP-binding</keyword>
<dbReference type="RefSeq" id="WP_070123468.1">
    <property type="nucleotide sequence ID" value="NZ_MDHN01000004.1"/>
</dbReference>
<dbReference type="SUPFAM" id="SSF53067">
    <property type="entry name" value="Actin-like ATPase domain"/>
    <property type="match status" value="2"/>
</dbReference>
<dbReference type="PANTHER" id="PTHR10196:SF78">
    <property type="entry name" value="GLYCEROL KINASE"/>
    <property type="match status" value="1"/>
</dbReference>
<gene>
    <name evidence="14" type="ORF">BFC18_03110</name>
</gene>
<reference evidence="14 15" key="1">
    <citation type="submission" date="2016-08" db="EMBL/GenBank/DDBJ databases">
        <authorList>
            <person name="Seilhamer J.J."/>
        </authorList>
    </citation>
    <scope>NUCLEOTIDE SEQUENCE [LARGE SCALE GENOMIC DNA]</scope>
    <source>
        <strain evidence="14 15">KCTC 42603</strain>
    </source>
</reference>
<comment type="pathway">
    <text evidence="1">Polyol metabolism; glycerol degradation via glycerol kinase pathway; sn-glycerol 3-phosphate from glycerol: step 1/1.</text>
</comment>
<dbReference type="GO" id="GO:0019563">
    <property type="term" value="P:glycerol catabolic process"/>
    <property type="evidence" value="ECO:0007669"/>
    <property type="project" value="TreeGrafter"/>
</dbReference>
<dbReference type="AlphaFoldDB" id="A0A1E7ZGH5"/>
<keyword evidence="15" id="KW-1185">Reference proteome</keyword>
<name>A0A1E7ZGH5_9ALTE</name>
<dbReference type="EMBL" id="MDHN01000004">
    <property type="protein sequence ID" value="OFC72554.1"/>
    <property type="molecule type" value="Genomic_DNA"/>
</dbReference>
<evidence type="ECO:0000313" key="14">
    <source>
        <dbReference type="EMBL" id="OFC72554.1"/>
    </source>
</evidence>
<dbReference type="CDD" id="cd07786">
    <property type="entry name" value="FGGY_EcGK_like"/>
    <property type="match status" value="1"/>
</dbReference>
<sequence>MSAVHKAVITIDQGTTSTRAIVFDSVFAPVFTAQEEYPQHYPRPGWVEHDPEDIWQTTVSTLKQAMAYCRENAIEIAGIGLVNQRETTLVWDRETGKTLYPAIVWQDRRTAHQCHKLKHKEEWLHQRTGLRCDPYFSATKICWILDNVPHARERAEAGELAFGTIDSFLIWRLTGGKQHLTDTTNASRTNLFNINDMNWDNDLLALFDVPASLLPEVKNCADDFGKLDTTEFGESIPICGVAGDQQAALIGQGCYKMGEAKTTFGTGCFALVNSGSEPAFSEQNLLTTVAYTLNGKTCYAMEGSIFVAGAAIQWLRDSLGILPCAADSEKLARQVEEDHQVVVVPAFTGLGAPYWEPLARGAIFGLTRGSTAAHVVRATLESVSYQTQDLLNAMRCDGIDTTTMNVDGGMVQNSWFCQFLANTLDITVNRPKVMETTALGAAYLAGLHAGLKDNIEDFAALNPQDSTFEPEVDDILKKKRQHRWQAAVKATLIMAEAEANLECD</sequence>
<dbReference type="PROSITE" id="PS00445">
    <property type="entry name" value="FGGY_KINASES_2"/>
    <property type="match status" value="1"/>
</dbReference>
<dbReference type="EC" id="2.7.1.30" evidence="3"/>
<dbReference type="GO" id="GO:0005829">
    <property type="term" value="C:cytosol"/>
    <property type="evidence" value="ECO:0007669"/>
    <property type="project" value="TreeGrafter"/>
</dbReference>
<organism evidence="14 15">
    <name type="scientific">Alteromonas confluentis</name>
    <dbReference type="NCBI Taxonomy" id="1656094"/>
    <lineage>
        <taxon>Bacteria</taxon>
        <taxon>Pseudomonadati</taxon>
        <taxon>Pseudomonadota</taxon>
        <taxon>Gammaproteobacteria</taxon>
        <taxon>Alteromonadales</taxon>
        <taxon>Alteromonadaceae</taxon>
        <taxon>Alteromonas/Salinimonas group</taxon>
        <taxon>Alteromonas</taxon>
    </lineage>
</organism>
<dbReference type="Pfam" id="PF00370">
    <property type="entry name" value="FGGY_N"/>
    <property type="match status" value="1"/>
</dbReference>
<evidence type="ECO:0000256" key="5">
    <source>
        <dbReference type="ARBA" id="ARBA00022741"/>
    </source>
</evidence>
<dbReference type="InterPro" id="IPR043129">
    <property type="entry name" value="ATPase_NBD"/>
</dbReference>
<keyword evidence="4 11" id="KW-0808">Transferase</keyword>
<dbReference type="InterPro" id="IPR005999">
    <property type="entry name" value="Glycerol_kin"/>
</dbReference>
<evidence type="ECO:0000256" key="9">
    <source>
        <dbReference type="ARBA" id="ARBA00043149"/>
    </source>
</evidence>
<dbReference type="GO" id="GO:0006072">
    <property type="term" value="P:glycerol-3-phosphate metabolic process"/>
    <property type="evidence" value="ECO:0007669"/>
    <property type="project" value="InterPro"/>
</dbReference>
<dbReference type="InterPro" id="IPR018485">
    <property type="entry name" value="FGGY_C"/>
</dbReference>
<dbReference type="PANTHER" id="PTHR10196">
    <property type="entry name" value="SUGAR KINASE"/>
    <property type="match status" value="1"/>
</dbReference>
<keyword evidence="5" id="KW-0547">Nucleotide-binding</keyword>
<evidence type="ECO:0000313" key="15">
    <source>
        <dbReference type="Proteomes" id="UP000175691"/>
    </source>
</evidence>
<dbReference type="InterPro" id="IPR018483">
    <property type="entry name" value="Carb_kinase_FGGY_CS"/>
</dbReference>
<dbReference type="GO" id="GO:0005524">
    <property type="term" value="F:ATP binding"/>
    <property type="evidence" value="ECO:0007669"/>
    <property type="project" value="UniProtKB-KW"/>
</dbReference>
<dbReference type="FunFam" id="3.30.420.40:FF:000008">
    <property type="entry name" value="Glycerol kinase"/>
    <property type="match status" value="1"/>
</dbReference>
<feature type="domain" description="Carbohydrate kinase FGGY C-terminal" evidence="13">
    <location>
        <begin position="261"/>
        <end position="447"/>
    </location>
</feature>
<comment type="caution">
    <text evidence="14">The sequence shown here is derived from an EMBL/GenBank/DDBJ whole genome shotgun (WGS) entry which is preliminary data.</text>
</comment>
<feature type="domain" description="Carbohydrate kinase FGGY N-terminal" evidence="12">
    <location>
        <begin position="8"/>
        <end position="251"/>
    </location>
</feature>
<dbReference type="STRING" id="1656094.BFC18_03110"/>
<evidence type="ECO:0000256" key="8">
    <source>
        <dbReference type="ARBA" id="ARBA00022840"/>
    </source>
</evidence>
<evidence type="ECO:0000256" key="7">
    <source>
        <dbReference type="ARBA" id="ARBA00022798"/>
    </source>
</evidence>
<dbReference type="InterPro" id="IPR018484">
    <property type="entry name" value="FGGY_N"/>
</dbReference>
<dbReference type="InterPro" id="IPR000577">
    <property type="entry name" value="Carb_kinase_FGGY"/>
</dbReference>
<keyword evidence="7" id="KW-0319">Glycerol metabolism</keyword>
<dbReference type="NCBIfam" id="NF000756">
    <property type="entry name" value="PRK00047.1"/>
    <property type="match status" value="1"/>
</dbReference>
<evidence type="ECO:0000256" key="2">
    <source>
        <dbReference type="ARBA" id="ARBA00009156"/>
    </source>
</evidence>
<protein>
    <recommendedName>
        <fullName evidence="3">glycerol kinase</fullName>
        <ecNumber evidence="3">2.7.1.30</ecNumber>
    </recommendedName>
    <alternativeName>
        <fullName evidence="9">ATP:glycerol 3-phosphotransferase</fullName>
    </alternativeName>
</protein>
<evidence type="ECO:0000256" key="11">
    <source>
        <dbReference type="RuleBase" id="RU003733"/>
    </source>
</evidence>